<evidence type="ECO:0000256" key="4">
    <source>
        <dbReference type="ARBA" id="ARBA00022737"/>
    </source>
</evidence>
<dbReference type="InterPro" id="IPR000323">
    <property type="entry name" value="Cu2_ascorb_mOase_N"/>
</dbReference>
<dbReference type="Pfam" id="PF12796">
    <property type="entry name" value="Ank_2"/>
    <property type="match status" value="1"/>
</dbReference>
<dbReference type="PROSITE" id="PS50297">
    <property type="entry name" value="ANK_REP_REGION"/>
    <property type="match status" value="2"/>
</dbReference>
<keyword evidence="5 6" id="KW-0040">ANK repeat</keyword>
<feature type="region of interest" description="Disordered" evidence="7">
    <location>
        <begin position="551"/>
        <end position="570"/>
    </location>
</feature>
<dbReference type="GO" id="GO:0019208">
    <property type="term" value="F:phosphatase regulator activity"/>
    <property type="evidence" value="ECO:0007669"/>
    <property type="project" value="TreeGrafter"/>
</dbReference>
<dbReference type="InterPro" id="IPR036770">
    <property type="entry name" value="Ankyrin_rpt-contain_sf"/>
</dbReference>
<keyword evidence="3" id="KW-0963">Cytoplasm</keyword>
<evidence type="ECO:0000256" key="3">
    <source>
        <dbReference type="ARBA" id="ARBA00022490"/>
    </source>
</evidence>
<dbReference type="SMART" id="SM00248">
    <property type="entry name" value="ANK"/>
    <property type="match status" value="2"/>
</dbReference>
<gene>
    <name evidence="9" type="primary">Ppp1r12c</name>
    <name evidence="9" type="ORF">GTO95_0004106</name>
</gene>
<comment type="caution">
    <text evidence="9">The sequence shown here is derived from an EMBL/GenBank/DDBJ whole genome shotgun (WGS) entry which is preliminary data.</text>
</comment>
<feature type="compositionally biased region" description="Polar residues" evidence="7">
    <location>
        <begin position="558"/>
        <end position="567"/>
    </location>
</feature>
<dbReference type="Gene3D" id="6.10.140.390">
    <property type="match status" value="1"/>
</dbReference>
<dbReference type="GO" id="GO:0004857">
    <property type="term" value="F:enzyme inhibitor activity"/>
    <property type="evidence" value="ECO:0007669"/>
    <property type="project" value="TreeGrafter"/>
</dbReference>
<dbReference type="GO" id="GO:0005507">
    <property type="term" value="F:copper ion binding"/>
    <property type="evidence" value="ECO:0007669"/>
    <property type="project" value="InterPro"/>
</dbReference>
<evidence type="ECO:0000256" key="7">
    <source>
        <dbReference type="SAM" id="MobiDB-lite"/>
    </source>
</evidence>
<evidence type="ECO:0000256" key="5">
    <source>
        <dbReference type="ARBA" id="ARBA00023043"/>
    </source>
</evidence>
<evidence type="ECO:0000256" key="2">
    <source>
        <dbReference type="ARBA" id="ARBA00004496"/>
    </source>
</evidence>
<keyword evidence="4" id="KW-0677">Repeat</keyword>
<dbReference type="PANTHER" id="PTHR24179">
    <property type="entry name" value="PROTEIN PHOSPHATASE 1 REGULATORY SUBUNIT 12"/>
    <property type="match status" value="1"/>
</dbReference>
<feature type="compositionally biased region" description="Basic residues" evidence="7">
    <location>
        <begin position="481"/>
        <end position="491"/>
    </location>
</feature>
<feature type="domain" description="Copper type II ascorbate-dependent monooxygenase N-terminal" evidence="8">
    <location>
        <begin position="579"/>
        <end position="611"/>
    </location>
</feature>
<proteinExistence type="predicted"/>
<sequence length="787" mass="85445">SVRFERGAEFVAACASGDVEEAEDMLREETSRIKGTGGDSGGSRQGALVNSANADGITALHQVRTPLPVCSSAQTVHVGAHGRVVRSDTPRHNALRVSPLSLPFSYLLQHGASLSAVNCDGDVPLDIAEDEATETLLREHTQRQGIDLEAVKRQEEEQMLRDAQHWLTEGLPTDLRHPKTGATPLHVAAAKGYLEVMRVLLQCGLRVSAVDNDGWTPLHAASHWGQREACRLLAERLCDMEARSNSGQTPFDVADESVESLLEELSQKQADWRTQHQQEVNEKLQNSAESGAEVPNTAAAKNRRSSVCRMSSRDKMSVQDQSKERGAPGGLELREEERESSPVPVFPASLSHTHGLCRQSQSSQCPSLTHTVSVDSPSLPSASLTHTVSIDSPSLRSASLSHMVSVDIPVFPASLTHMVSIDSPSLPSLSLTQGLNRQSQSSQPLSHTHTVSMSVPVFPTLLLSLRFQAPVRDEESESQRKARSRLMRQSRRSTQGRSEAEYVYYELELPFLAARAAGSQEDFLDSAAGRRDAISLNRHPEPLPMWGPGFLSPAKGENNGNLETQPSRGVDSPFQKHWAFDLPPNAGMSVGGAGDVTFYRLEIHYNNPSQQSGRVDDSGLRFHYTPELRQQDAGVLSVGLAVNEAYVIPPNATAFRSYAVCKTASFSDCSSSEENQSSDDEPIWNRNGEQIGFLGLNENYSFDHQQTSYLGSTVSLKVVSWETRPPPHPSSPDRNSTSSHTGRGGAEPRSLSRGHGGSRTQAVSGIIRRSDTASRETIVSGPSGALG</sequence>
<evidence type="ECO:0000313" key="10">
    <source>
        <dbReference type="Proteomes" id="UP000736164"/>
    </source>
</evidence>
<dbReference type="SUPFAM" id="SSF48403">
    <property type="entry name" value="Ankyrin repeat"/>
    <property type="match status" value="1"/>
</dbReference>
<dbReference type="InterPro" id="IPR008977">
    <property type="entry name" value="PHM/PNGase_F_dom_sf"/>
</dbReference>
<dbReference type="Gene3D" id="2.60.120.310">
    <property type="entry name" value="Copper type II, ascorbate-dependent monooxygenase, N-terminal domain"/>
    <property type="match status" value="1"/>
</dbReference>
<dbReference type="InterPro" id="IPR051226">
    <property type="entry name" value="PP1_Regulatory_Subunit"/>
</dbReference>
<feature type="compositionally biased region" description="Polar residues" evidence="7">
    <location>
        <begin position="732"/>
        <end position="741"/>
    </location>
</feature>
<keyword evidence="10" id="KW-1185">Reference proteome</keyword>
<dbReference type="Proteomes" id="UP000736164">
    <property type="component" value="Unassembled WGS sequence"/>
</dbReference>
<name>A0A8J7T771_ATRSP</name>
<feature type="compositionally biased region" description="Basic and acidic residues" evidence="7">
    <location>
        <begin position="270"/>
        <end position="282"/>
    </location>
</feature>
<evidence type="ECO:0000256" key="1">
    <source>
        <dbReference type="ARBA" id="ARBA00001973"/>
    </source>
</evidence>
<dbReference type="Gene3D" id="1.25.40.20">
    <property type="entry name" value="Ankyrin repeat-containing domain"/>
    <property type="match status" value="2"/>
</dbReference>
<feature type="region of interest" description="Disordered" evidence="7">
    <location>
        <begin position="472"/>
        <end position="493"/>
    </location>
</feature>
<evidence type="ECO:0000313" key="9">
    <source>
        <dbReference type="EMBL" id="MBN3312859.1"/>
    </source>
</evidence>
<dbReference type="Pfam" id="PF01082">
    <property type="entry name" value="Cu2_monooxygen"/>
    <property type="match status" value="1"/>
</dbReference>
<feature type="region of interest" description="Disordered" evidence="7">
    <location>
        <begin position="721"/>
        <end position="787"/>
    </location>
</feature>
<dbReference type="AlphaFoldDB" id="A0A8J7T771"/>
<feature type="non-terminal residue" evidence="9">
    <location>
        <position position="1"/>
    </location>
</feature>
<evidence type="ECO:0000256" key="6">
    <source>
        <dbReference type="PROSITE-ProRule" id="PRU00023"/>
    </source>
</evidence>
<feature type="repeat" description="ANK" evidence="6">
    <location>
        <begin position="180"/>
        <end position="212"/>
    </location>
</feature>
<dbReference type="PROSITE" id="PS50088">
    <property type="entry name" value="ANK_REPEAT"/>
    <property type="match status" value="2"/>
</dbReference>
<comment type="cofactor">
    <cofactor evidence="1">
        <name>Cu(2+)</name>
        <dbReference type="ChEBI" id="CHEBI:29036"/>
    </cofactor>
</comment>
<feature type="repeat" description="ANK" evidence="6">
    <location>
        <begin position="213"/>
        <end position="245"/>
    </location>
</feature>
<evidence type="ECO:0000259" key="8">
    <source>
        <dbReference type="Pfam" id="PF01082"/>
    </source>
</evidence>
<feature type="region of interest" description="Disordered" evidence="7">
    <location>
        <begin position="268"/>
        <end position="344"/>
    </location>
</feature>
<accession>A0A8J7T771</accession>
<dbReference type="PANTHER" id="PTHR24179:SF27">
    <property type="entry name" value="PROTEIN PHOSPHATASE 1 REGULATORY SUBUNIT 12C"/>
    <property type="match status" value="1"/>
</dbReference>
<organism evidence="9 10">
    <name type="scientific">Atractosteus spatula</name>
    <name type="common">Alligator gar</name>
    <name type="synonym">Lepisosteus spatula</name>
    <dbReference type="NCBI Taxonomy" id="7917"/>
    <lineage>
        <taxon>Eukaryota</taxon>
        <taxon>Metazoa</taxon>
        <taxon>Chordata</taxon>
        <taxon>Craniata</taxon>
        <taxon>Vertebrata</taxon>
        <taxon>Euteleostomi</taxon>
        <taxon>Actinopterygii</taxon>
        <taxon>Neopterygii</taxon>
        <taxon>Holostei</taxon>
        <taxon>Semionotiformes</taxon>
        <taxon>Lepisosteidae</taxon>
        <taxon>Atractosteus</taxon>
    </lineage>
</organism>
<feature type="compositionally biased region" description="Basic and acidic residues" evidence="7">
    <location>
        <begin position="311"/>
        <end position="340"/>
    </location>
</feature>
<protein>
    <submittedName>
        <fullName evidence="9">PP12C phosphatase</fullName>
    </submittedName>
</protein>
<dbReference type="GO" id="GO:0016715">
    <property type="term" value="F:oxidoreductase activity, acting on paired donors, with incorporation or reduction of molecular oxygen, reduced ascorbate as one donor, and incorporation of one atom of oxygen"/>
    <property type="evidence" value="ECO:0007669"/>
    <property type="project" value="InterPro"/>
</dbReference>
<dbReference type="GO" id="GO:0005737">
    <property type="term" value="C:cytoplasm"/>
    <property type="evidence" value="ECO:0007669"/>
    <property type="project" value="UniProtKB-SubCell"/>
</dbReference>
<comment type="subcellular location">
    <subcellularLocation>
        <location evidence="2">Cytoplasm</location>
    </subcellularLocation>
</comment>
<dbReference type="EMBL" id="JAAWVO010008627">
    <property type="protein sequence ID" value="MBN3312859.1"/>
    <property type="molecule type" value="Genomic_DNA"/>
</dbReference>
<feature type="non-terminal residue" evidence="9">
    <location>
        <position position="787"/>
    </location>
</feature>
<dbReference type="InterPro" id="IPR002110">
    <property type="entry name" value="Ankyrin_rpt"/>
</dbReference>
<dbReference type="InterPro" id="IPR036939">
    <property type="entry name" value="Cu2_ascorb_mOase_N_sf"/>
</dbReference>
<dbReference type="FunFam" id="1.25.40.20:FF:000004">
    <property type="entry name" value="Phosphatase 1 regulatory subunit 12A"/>
    <property type="match status" value="1"/>
</dbReference>
<reference evidence="9" key="1">
    <citation type="journal article" date="2021" name="Cell">
        <title>Tracing the genetic footprints of vertebrate landing in non-teleost ray-finned fishes.</title>
        <authorList>
            <person name="Bi X."/>
            <person name="Wang K."/>
            <person name="Yang L."/>
            <person name="Pan H."/>
            <person name="Jiang H."/>
            <person name="Wei Q."/>
            <person name="Fang M."/>
            <person name="Yu H."/>
            <person name="Zhu C."/>
            <person name="Cai Y."/>
            <person name="He Y."/>
            <person name="Gan X."/>
            <person name="Zeng H."/>
            <person name="Yu D."/>
            <person name="Zhu Y."/>
            <person name="Jiang H."/>
            <person name="Qiu Q."/>
            <person name="Yang H."/>
            <person name="Zhang Y.E."/>
            <person name="Wang W."/>
            <person name="Zhu M."/>
            <person name="He S."/>
            <person name="Zhang G."/>
        </authorList>
    </citation>
    <scope>NUCLEOTIDE SEQUENCE</scope>
    <source>
        <strain evidence="9">Allg_001</strain>
    </source>
</reference>
<dbReference type="SUPFAM" id="SSF49742">
    <property type="entry name" value="PHM/PNGase F"/>
    <property type="match status" value="1"/>
</dbReference>